<name>A0A1W1C607_9ZZZZ</name>
<dbReference type="InterPro" id="IPR005623">
    <property type="entry name" value="Chaperone_NapD_NO3_reduct"/>
</dbReference>
<accession>A0A1W1C607</accession>
<dbReference type="EMBL" id="FPHE01000104">
    <property type="protein sequence ID" value="SFV61131.1"/>
    <property type="molecule type" value="Genomic_DNA"/>
</dbReference>
<dbReference type="AlphaFoldDB" id="A0A1W1C607"/>
<dbReference type="HAMAP" id="MF_02200">
    <property type="entry name" value="NapD"/>
    <property type="match status" value="1"/>
</dbReference>
<evidence type="ECO:0000313" key="1">
    <source>
        <dbReference type="EMBL" id="SFV61131.1"/>
    </source>
</evidence>
<reference evidence="1" key="1">
    <citation type="submission" date="2016-10" db="EMBL/GenBank/DDBJ databases">
        <authorList>
            <person name="de Groot N.N."/>
        </authorList>
    </citation>
    <scope>NUCLEOTIDE SEQUENCE</scope>
</reference>
<dbReference type="Pfam" id="PF03927">
    <property type="entry name" value="NapD"/>
    <property type="match status" value="1"/>
</dbReference>
<dbReference type="Gene3D" id="3.30.70.920">
    <property type="match status" value="1"/>
</dbReference>
<gene>
    <name evidence="1" type="ORF">MNB_SV-12-52</name>
</gene>
<organism evidence="1">
    <name type="scientific">hydrothermal vent metagenome</name>
    <dbReference type="NCBI Taxonomy" id="652676"/>
    <lineage>
        <taxon>unclassified sequences</taxon>
        <taxon>metagenomes</taxon>
        <taxon>ecological metagenomes</taxon>
    </lineage>
</organism>
<proteinExistence type="inferred from homology"/>
<sequence length="116" mass="13661">MNISSIVVQTLPENVEKVIEIIKENPEICEYHLHDPKGKIIVTIEGEDVEEEIHKLVDIQCFDYVIAADMQMTYQEEQLDEEFKKLKEQDEVPEILRRKDVDPKTVVYNGDLKKRF</sequence>
<protein>
    <submittedName>
        <fullName evidence="1">Periplasmic nitrate reductase component NapD</fullName>
    </submittedName>
</protein>